<dbReference type="Proteomes" id="UP000593563">
    <property type="component" value="Unassembled WGS sequence"/>
</dbReference>
<dbReference type="GO" id="GO:0003723">
    <property type="term" value="F:RNA binding"/>
    <property type="evidence" value="ECO:0007669"/>
    <property type="project" value="InterPro"/>
</dbReference>
<dbReference type="AlphaFoldDB" id="A0A6L5BF72"/>
<dbReference type="FunFam" id="1.25.40.10:FF:000694">
    <property type="entry name" value="Pentatricopeptide repeat-containing protein At3g50420"/>
    <property type="match status" value="1"/>
</dbReference>
<dbReference type="PANTHER" id="PTHR24015:SF1672">
    <property type="entry name" value="OS06G0506100 PROTEIN"/>
    <property type="match status" value="1"/>
</dbReference>
<dbReference type="FunFam" id="1.25.40.10:FF:000381">
    <property type="entry name" value="Pentatricopeptide repeat-containing protein"/>
    <property type="match status" value="1"/>
</dbReference>
<dbReference type="GO" id="GO:0005739">
    <property type="term" value="C:mitochondrion"/>
    <property type="evidence" value="ECO:0007669"/>
    <property type="project" value="UniProtKB-SubCell"/>
</dbReference>
<dbReference type="Gene3D" id="1.25.40.10">
    <property type="entry name" value="Tetratricopeptide repeat domain"/>
    <property type="match status" value="5"/>
</dbReference>
<gene>
    <name evidence="6" type="ORF">AG4045_024764</name>
</gene>
<evidence type="ECO:0000256" key="1">
    <source>
        <dbReference type="ARBA" id="ARBA00004173"/>
    </source>
</evidence>
<dbReference type="FunFam" id="1.25.40.10:FF:000366">
    <property type="entry name" value="Pentatricopeptide (PPR) repeat-containing protein"/>
    <property type="match status" value="1"/>
</dbReference>
<keyword evidence="4" id="KW-0496">Mitochondrion</keyword>
<accession>A0A6L5BF72</accession>
<feature type="repeat" description="PPR" evidence="5">
    <location>
        <begin position="546"/>
        <end position="580"/>
    </location>
</feature>
<dbReference type="NCBIfam" id="TIGR00756">
    <property type="entry name" value="PPR"/>
    <property type="match status" value="5"/>
</dbReference>
<sequence length="767" mass="85254">MLRTLENKLHSSSSTCNNINKVTQIISSTTITSNFKTENSTNDYISSLCKQKQYSKALDAFHFLQNNTKFSLKPTTYAHLFSACSYLKSIQQAKTIHDHLLLSDCKPDIVLQNHILNMFGKCGSLGDAVKVFDEMPERNVVSWTSLIAGYSQNGRGVDALRLYIDMLRSGVMPDQFTFGSVIRACANMSDDVELGRQLHGNVIKSEFGSSLIPLNALIAMYNKYDRITDASDVFSRIKTKDLISWSSMISGFSQLGYELEALCCFKEMMSLGVYQPNEFIFGSILSACGSLVRPQYGRQIHGMSIKFGLGGNLFAGCSLSDMYAKFGLLHCAQIAFFEIESPDLVSWNAIIAGFAYGGYTNDAMSFFSQMRHLGFCPDNITFRSLLCAFTNPCTLNQGKQVHSYIIKRGLSSDVTVSNTILSMYAKCLNLCDAFGMFNEMKSNANLVSWNAILTVCMQHKQASEVFKLLKMLLSSQNRPDHITLATVLGACGEISSLEMGDQVHCYATKSANKMDMFVANGLIDMYTKCGSLVSARKLFDCIRNPDVISWSSLIVGYAQFGYGEEALHLFREMKSSGVQPNRVTFVGVLTACSHIGLLEEGWKLYNSMEIEHGILPTKEHCSCVVDLLARAGCIKEAEAFINHMPFDPDIVVWKTLLAACKTNNNVEVAKRAAESILSIDPSNSAAHVLLCSIYASGGNWKDVAQLRSLMKQNGVKKVPGESWIEVKDKMHVFLAEDCLHSERDHIYSLLDELWLQMLDDGFVPLRK</sequence>
<dbReference type="Pfam" id="PF20431">
    <property type="entry name" value="E_motif"/>
    <property type="match status" value="1"/>
</dbReference>
<evidence type="ECO:0000256" key="2">
    <source>
        <dbReference type="ARBA" id="ARBA00022737"/>
    </source>
</evidence>
<dbReference type="InterPro" id="IPR046960">
    <property type="entry name" value="PPR_At4g14850-like_plant"/>
</dbReference>
<feature type="repeat" description="PPR" evidence="5">
    <location>
        <begin position="241"/>
        <end position="275"/>
    </location>
</feature>
<evidence type="ECO:0000256" key="4">
    <source>
        <dbReference type="ARBA" id="ARBA00023128"/>
    </source>
</evidence>
<evidence type="ECO:0008006" key="8">
    <source>
        <dbReference type="Google" id="ProtNLM"/>
    </source>
</evidence>
<dbReference type="FunFam" id="1.25.40.10:FF:000031">
    <property type="entry name" value="Pentatricopeptide repeat-containing protein mitochondrial"/>
    <property type="match status" value="1"/>
</dbReference>
<dbReference type="PANTHER" id="PTHR24015">
    <property type="entry name" value="OS07G0578800 PROTEIN-RELATED"/>
    <property type="match status" value="1"/>
</dbReference>
<evidence type="ECO:0000256" key="3">
    <source>
        <dbReference type="ARBA" id="ARBA00022946"/>
    </source>
</evidence>
<comment type="subcellular location">
    <subcellularLocation>
        <location evidence="1">Mitochondrion</location>
    </subcellularLocation>
</comment>
<proteinExistence type="predicted"/>
<dbReference type="InterPro" id="IPR002885">
    <property type="entry name" value="PPR_rpt"/>
</dbReference>
<evidence type="ECO:0000256" key="5">
    <source>
        <dbReference type="PROSITE-ProRule" id="PRU00708"/>
    </source>
</evidence>
<feature type="repeat" description="PPR" evidence="5">
    <location>
        <begin position="343"/>
        <end position="377"/>
    </location>
</feature>
<comment type="caution">
    <text evidence="6">The sequence shown here is derived from an EMBL/GenBank/DDBJ whole genome shotgun (WGS) entry which is preliminary data.</text>
</comment>
<keyword evidence="7" id="KW-1185">Reference proteome</keyword>
<organism evidence="6 7">
    <name type="scientific">Apium graveolens</name>
    <name type="common">Celery</name>
    <dbReference type="NCBI Taxonomy" id="4045"/>
    <lineage>
        <taxon>Eukaryota</taxon>
        <taxon>Viridiplantae</taxon>
        <taxon>Streptophyta</taxon>
        <taxon>Embryophyta</taxon>
        <taxon>Tracheophyta</taxon>
        <taxon>Spermatophyta</taxon>
        <taxon>Magnoliopsida</taxon>
        <taxon>eudicotyledons</taxon>
        <taxon>Gunneridae</taxon>
        <taxon>Pentapetalae</taxon>
        <taxon>asterids</taxon>
        <taxon>campanulids</taxon>
        <taxon>Apiales</taxon>
        <taxon>Apiaceae</taxon>
        <taxon>Apioideae</taxon>
        <taxon>apioid superclade</taxon>
        <taxon>Apieae</taxon>
        <taxon>Apium</taxon>
    </lineage>
</organism>
<keyword evidence="2" id="KW-0677">Repeat</keyword>
<feature type="repeat" description="PPR" evidence="5">
    <location>
        <begin position="139"/>
        <end position="173"/>
    </location>
</feature>
<dbReference type="GO" id="GO:0009451">
    <property type="term" value="P:RNA modification"/>
    <property type="evidence" value="ECO:0007669"/>
    <property type="project" value="InterPro"/>
</dbReference>
<dbReference type="Pfam" id="PF13812">
    <property type="entry name" value="PPR_3"/>
    <property type="match status" value="1"/>
</dbReference>
<dbReference type="PROSITE" id="PS51375">
    <property type="entry name" value="PPR"/>
    <property type="match status" value="6"/>
</dbReference>
<evidence type="ECO:0000313" key="7">
    <source>
        <dbReference type="Proteomes" id="UP000593563"/>
    </source>
</evidence>
<keyword evidence="3" id="KW-0809">Transit peptide</keyword>
<feature type="repeat" description="PPR" evidence="5">
    <location>
        <begin position="108"/>
        <end position="138"/>
    </location>
</feature>
<reference evidence="6" key="1">
    <citation type="submission" date="2020-01" db="EMBL/GenBank/DDBJ databases">
        <title>The Celery Genome Sequence Reveals Sequential Paleo-tetraploidization, Resistance Gene Elimination, Karyotype Evolution, and Functional Innovation in Apiales.</title>
        <authorList>
            <person name="Song X."/>
        </authorList>
    </citation>
    <scope>NUCLEOTIDE SEQUENCE</scope>
    <source>
        <tissue evidence="6">Leaf</tissue>
    </source>
</reference>
<dbReference type="Pfam" id="PF01535">
    <property type="entry name" value="PPR"/>
    <property type="match status" value="4"/>
</dbReference>
<dbReference type="Pfam" id="PF13041">
    <property type="entry name" value="PPR_2"/>
    <property type="match status" value="3"/>
</dbReference>
<dbReference type="InterPro" id="IPR046848">
    <property type="entry name" value="E_motif"/>
</dbReference>
<dbReference type="FunFam" id="1.25.40.10:FF:000501">
    <property type="entry name" value="Putative pentatricopeptide repeat-containing protein mitochondrial"/>
    <property type="match status" value="1"/>
</dbReference>
<feature type="repeat" description="PPR" evidence="5">
    <location>
        <begin position="445"/>
        <end position="479"/>
    </location>
</feature>
<name>A0A6L5BF72_APIGR</name>
<dbReference type="InterPro" id="IPR011990">
    <property type="entry name" value="TPR-like_helical_dom_sf"/>
</dbReference>
<protein>
    <recommendedName>
        <fullName evidence="8">Pentacotripeptide-repeat region of PRORP domain-containing protein</fullName>
    </recommendedName>
</protein>
<evidence type="ECO:0000313" key="6">
    <source>
        <dbReference type="EMBL" id="KAF1002784.1"/>
    </source>
</evidence>
<dbReference type="EMBL" id="WRXP01000401">
    <property type="protein sequence ID" value="KAF1002784.1"/>
    <property type="molecule type" value="Genomic_DNA"/>
</dbReference>